<dbReference type="NCBIfam" id="TIGR01484">
    <property type="entry name" value="HAD-SF-IIB"/>
    <property type="match status" value="1"/>
</dbReference>
<dbReference type="SUPFAM" id="SSF56784">
    <property type="entry name" value="HAD-like"/>
    <property type="match status" value="1"/>
</dbReference>
<proteinExistence type="predicted"/>
<sequence length="282" mass="31585">MPTLYVSDLDGTLLSTTATLSAYTRDTLNRLLVSGLPFTIATSRSVSSVGPIFEGVSLPLPVIELNGAYITDLVTREHLFVNDIATDLTADILALVQAHDVKPLVSSYDGQDDHVYFTTDVNPGIQWYIDDAERNEDGRWHCYSDLSKVLDEQVMRLTLIDTQARLAALAQSLETRFPGRLDMHLFENPYQPDWYWLTLQDQAATKANGICELQLLHNLQNHNLTVFGDHNNDISMFQLADVAIATANATPELRQHATEIIGHHSEDSVVKYLESRWSMVNV</sequence>
<comment type="caution">
    <text evidence="1">The sequence shown here is derived from an EMBL/GenBank/DDBJ whole genome shotgun (WGS) entry which is preliminary data.</text>
</comment>
<gene>
    <name evidence="1" type="ORF">IXB50_11745</name>
</gene>
<dbReference type="AlphaFoldDB" id="A0A947GK82"/>
<keyword evidence="2" id="KW-1185">Reference proteome</keyword>
<dbReference type="InterPro" id="IPR006379">
    <property type="entry name" value="HAD-SF_hydro_IIB"/>
</dbReference>
<reference evidence="1" key="2">
    <citation type="journal article" date="2021" name="Mar. Drugs">
        <title>Genome Reduction and Secondary Metabolism of the Marine Sponge-Associated Cyanobacterium Leptothoe.</title>
        <authorList>
            <person name="Konstantinou D."/>
            <person name="Popin R.V."/>
            <person name="Fewer D.P."/>
            <person name="Sivonen K."/>
            <person name="Gkelis S."/>
        </authorList>
    </citation>
    <scope>NUCLEOTIDE SEQUENCE</scope>
    <source>
        <strain evidence="1">TAU-MAC 1115</strain>
    </source>
</reference>
<keyword evidence="1" id="KW-0378">Hydrolase</keyword>
<reference evidence="1" key="1">
    <citation type="submission" date="2020-11" db="EMBL/GenBank/DDBJ databases">
        <authorList>
            <person name="Konstantinou D."/>
            <person name="Gkelis S."/>
            <person name="Popin R."/>
            <person name="Fewer D."/>
            <person name="Sivonen K."/>
        </authorList>
    </citation>
    <scope>NUCLEOTIDE SEQUENCE</scope>
    <source>
        <strain evidence="1">TAU-MAC 1115</strain>
    </source>
</reference>
<evidence type="ECO:0000313" key="2">
    <source>
        <dbReference type="Proteomes" id="UP000717364"/>
    </source>
</evidence>
<protein>
    <submittedName>
        <fullName evidence="1">HAD-IIB family hydrolase</fullName>
    </submittedName>
</protein>
<dbReference type="GO" id="GO:0000287">
    <property type="term" value="F:magnesium ion binding"/>
    <property type="evidence" value="ECO:0007669"/>
    <property type="project" value="TreeGrafter"/>
</dbReference>
<dbReference type="InterPro" id="IPR023214">
    <property type="entry name" value="HAD_sf"/>
</dbReference>
<dbReference type="Proteomes" id="UP000717364">
    <property type="component" value="Unassembled WGS sequence"/>
</dbReference>
<name>A0A947GK82_9CYAN</name>
<organism evidence="1 2">
    <name type="scientific">Leptothoe spongobia TAU-MAC 1115</name>
    <dbReference type="NCBI Taxonomy" id="1967444"/>
    <lineage>
        <taxon>Bacteria</taxon>
        <taxon>Bacillati</taxon>
        <taxon>Cyanobacteriota</taxon>
        <taxon>Cyanophyceae</taxon>
        <taxon>Nodosilineales</taxon>
        <taxon>Cymatolegaceae</taxon>
        <taxon>Leptothoe</taxon>
        <taxon>Leptothoe spongobia</taxon>
    </lineage>
</organism>
<dbReference type="Gene3D" id="3.40.50.1000">
    <property type="entry name" value="HAD superfamily/HAD-like"/>
    <property type="match status" value="1"/>
</dbReference>
<evidence type="ECO:0000313" key="1">
    <source>
        <dbReference type="EMBL" id="MBT9316092.1"/>
    </source>
</evidence>
<dbReference type="PANTHER" id="PTHR10000:SF8">
    <property type="entry name" value="HAD SUPERFAMILY HYDROLASE-LIKE, TYPE 3"/>
    <property type="match status" value="1"/>
</dbReference>
<dbReference type="PANTHER" id="PTHR10000">
    <property type="entry name" value="PHOSPHOSERINE PHOSPHATASE"/>
    <property type="match status" value="1"/>
</dbReference>
<dbReference type="EMBL" id="JADOES010000020">
    <property type="protein sequence ID" value="MBT9316092.1"/>
    <property type="molecule type" value="Genomic_DNA"/>
</dbReference>
<dbReference type="RefSeq" id="WP_215609157.1">
    <property type="nucleotide sequence ID" value="NZ_JADOES010000020.1"/>
</dbReference>
<accession>A0A947GK82</accession>
<dbReference type="GO" id="GO:0005829">
    <property type="term" value="C:cytosol"/>
    <property type="evidence" value="ECO:0007669"/>
    <property type="project" value="TreeGrafter"/>
</dbReference>
<dbReference type="Gene3D" id="3.30.1240.10">
    <property type="match status" value="1"/>
</dbReference>
<dbReference type="Pfam" id="PF08282">
    <property type="entry name" value="Hydrolase_3"/>
    <property type="match status" value="1"/>
</dbReference>
<dbReference type="GO" id="GO:0016791">
    <property type="term" value="F:phosphatase activity"/>
    <property type="evidence" value="ECO:0007669"/>
    <property type="project" value="UniProtKB-ARBA"/>
</dbReference>
<dbReference type="InterPro" id="IPR036412">
    <property type="entry name" value="HAD-like_sf"/>
</dbReference>